<dbReference type="InterPro" id="IPR027417">
    <property type="entry name" value="P-loop_NTPase"/>
</dbReference>
<dbReference type="GO" id="GO:0004252">
    <property type="term" value="F:serine-type endopeptidase activity"/>
    <property type="evidence" value="ECO:0007669"/>
    <property type="project" value="InterPro"/>
</dbReference>
<dbReference type="InterPro" id="IPR003593">
    <property type="entry name" value="AAA+_ATPase"/>
</dbReference>
<dbReference type="GO" id="GO:0004176">
    <property type="term" value="F:ATP-dependent peptidase activity"/>
    <property type="evidence" value="ECO:0007669"/>
    <property type="project" value="InterPro"/>
</dbReference>
<organism evidence="2">
    <name type="scientific">mine drainage metagenome</name>
    <dbReference type="NCBI Taxonomy" id="410659"/>
    <lineage>
        <taxon>unclassified sequences</taxon>
        <taxon>metagenomes</taxon>
        <taxon>ecological metagenomes</taxon>
    </lineage>
</organism>
<dbReference type="Gene3D" id="3.40.50.300">
    <property type="entry name" value="P-loop containing nucleotide triphosphate hydrolases"/>
    <property type="match status" value="1"/>
</dbReference>
<dbReference type="Pfam" id="PF00004">
    <property type="entry name" value="AAA"/>
    <property type="match status" value="1"/>
</dbReference>
<protein>
    <submittedName>
        <fullName evidence="2">ATPase, AAA-type, core domain protein</fullName>
    </submittedName>
</protein>
<feature type="non-terminal residue" evidence="2">
    <location>
        <position position="256"/>
    </location>
</feature>
<dbReference type="InterPro" id="IPR027065">
    <property type="entry name" value="Lon_Prtase"/>
</dbReference>
<dbReference type="GO" id="GO:0005524">
    <property type="term" value="F:ATP binding"/>
    <property type="evidence" value="ECO:0007669"/>
    <property type="project" value="InterPro"/>
</dbReference>
<dbReference type="AlphaFoldDB" id="T1APN9"/>
<dbReference type="InterPro" id="IPR003959">
    <property type="entry name" value="ATPase_AAA_core"/>
</dbReference>
<dbReference type="PANTHER" id="PTHR43718">
    <property type="entry name" value="LON PROTEASE"/>
    <property type="match status" value="1"/>
</dbReference>
<dbReference type="GO" id="GO:0016887">
    <property type="term" value="F:ATP hydrolysis activity"/>
    <property type="evidence" value="ECO:0007669"/>
    <property type="project" value="InterPro"/>
</dbReference>
<dbReference type="GO" id="GO:0006515">
    <property type="term" value="P:protein quality control for misfolded or incompletely synthesized proteins"/>
    <property type="evidence" value="ECO:0007669"/>
    <property type="project" value="TreeGrafter"/>
</dbReference>
<dbReference type="GO" id="GO:0007005">
    <property type="term" value="P:mitochondrion organization"/>
    <property type="evidence" value="ECO:0007669"/>
    <property type="project" value="TreeGrafter"/>
</dbReference>
<reference evidence="2" key="2">
    <citation type="journal article" date="2014" name="ISME J.">
        <title>Microbial stratification in low pH oxic and suboxic macroscopic growths along an acid mine drainage.</title>
        <authorList>
            <person name="Mendez-Garcia C."/>
            <person name="Mesa V."/>
            <person name="Sprenger R.R."/>
            <person name="Richter M."/>
            <person name="Diez M.S."/>
            <person name="Solano J."/>
            <person name="Bargiela R."/>
            <person name="Golyshina O.V."/>
            <person name="Manteca A."/>
            <person name="Ramos J.L."/>
            <person name="Gallego J.R."/>
            <person name="Llorente I."/>
            <person name="Martins Dos Santos V.A."/>
            <person name="Jensen O.N."/>
            <person name="Pelaez A.I."/>
            <person name="Sanchez J."/>
            <person name="Ferrer M."/>
        </authorList>
    </citation>
    <scope>NUCLEOTIDE SEQUENCE</scope>
</reference>
<dbReference type="PANTHER" id="PTHR43718:SF2">
    <property type="entry name" value="LON PROTEASE HOMOLOG, MITOCHONDRIAL"/>
    <property type="match status" value="1"/>
</dbReference>
<comment type="caution">
    <text evidence="2">The sequence shown here is derived from an EMBL/GenBank/DDBJ whole genome shotgun (WGS) entry which is preliminary data.</text>
</comment>
<sequence>MAEASDAVRAEVESVVQWASKAEDDYVATRQSNWLRVVAELPWGQPPPARRTPTAAALGALDAAHGGHASVKSILSDRAAAAAHMERHGDGEHRLRPLLLVGPPGTGKTTLARAMAAALSRPCEVVSVPMAAVDECYLAGADRIWSGAEPGAIIRTVRRLGTARLLLVLDEIDKVGTGNWRGSSPTAWLLELLGSTTWTDRYLGVPFPTSAMSFVATANSLAPIPAPLLDRCEVVEVPGLTPASGCRWRAPTSGPG</sequence>
<evidence type="ECO:0000259" key="1">
    <source>
        <dbReference type="SMART" id="SM00382"/>
    </source>
</evidence>
<gene>
    <name evidence="2" type="ORF">B2A_04034</name>
</gene>
<name>T1APN9_9ZZZZ</name>
<feature type="domain" description="AAA+ ATPase" evidence="1">
    <location>
        <begin position="94"/>
        <end position="241"/>
    </location>
</feature>
<accession>T1APN9</accession>
<proteinExistence type="predicted"/>
<reference evidence="2" key="1">
    <citation type="submission" date="2013-08" db="EMBL/GenBank/DDBJ databases">
        <authorList>
            <person name="Mendez C."/>
            <person name="Richter M."/>
            <person name="Ferrer M."/>
            <person name="Sanchez J."/>
        </authorList>
    </citation>
    <scope>NUCLEOTIDE SEQUENCE</scope>
</reference>
<dbReference type="EMBL" id="AUZZ01002693">
    <property type="protein sequence ID" value="EQD59332.1"/>
    <property type="molecule type" value="Genomic_DNA"/>
</dbReference>
<evidence type="ECO:0000313" key="2">
    <source>
        <dbReference type="EMBL" id="EQD59332.1"/>
    </source>
</evidence>
<dbReference type="GO" id="GO:0051131">
    <property type="term" value="P:chaperone-mediated protein complex assembly"/>
    <property type="evidence" value="ECO:0007669"/>
    <property type="project" value="TreeGrafter"/>
</dbReference>
<dbReference type="GO" id="GO:0005759">
    <property type="term" value="C:mitochondrial matrix"/>
    <property type="evidence" value="ECO:0007669"/>
    <property type="project" value="TreeGrafter"/>
</dbReference>
<dbReference type="GO" id="GO:0003697">
    <property type="term" value="F:single-stranded DNA binding"/>
    <property type="evidence" value="ECO:0007669"/>
    <property type="project" value="TreeGrafter"/>
</dbReference>
<dbReference type="SMART" id="SM00382">
    <property type="entry name" value="AAA"/>
    <property type="match status" value="1"/>
</dbReference>
<dbReference type="SUPFAM" id="SSF52540">
    <property type="entry name" value="P-loop containing nucleoside triphosphate hydrolases"/>
    <property type="match status" value="1"/>
</dbReference>